<proteinExistence type="predicted"/>
<sequence length="74" mass="8490">MTAQDRIRERIRDPLKIGRFHDQVMSPFEGMGLRRGVAKALQVLKASRKRIKLRAAGAALWIARNHDIEPDRSI</sequence>
<protein>
    <submittedName>
        <fullName evidence="1">Uncharacterized protein</fullName>
    </submittedName>
</protein>
<comment type="caution">
    <text evidence="1">The sequence shown here is derived from an EMBL/GenBank/DDBJ whole genome shotgun (WGS) entry which is preliminary data.</text>
</comment>
<reference evidence="1 2" key="1">
    <citation type="journal article" date="2014" name="Genome Announc.">
        <title>Genome Sequence of Afipia felis Strain 76713, Isolated in Hospital Water Using an Amoeba Co-Culture Procedure.</title>
        <authorList>
            <person name="Benamar S."/>
            <person name="La Scola B."/>
            <person name="Croce O."/>
        </authorList>
    </citation>
    <scope>NUCLEOTIDE SEQUENCE [LARGE SCALE GENOMIC DNA]</scope>
    <source>
        <strain evidence="1 2">76713</strain>
    </source>
</reference>
<gene>
    <name evidence="1" type="ORF">BN961_00523</name>
</gene>
<organism evidence="1 2">
    <name type="scientific">Afipia felis</name>
    <name type="common">Cat scratch disease bacillus</name>
    <dbReference type="NCBI Taxonomy" id="1035"/>
    <lineage>
        <taxon>Bacteria</taxon>
        <taxon>Pseudomonadati</taxon>
        <taxon>Pseudomonadota</taxon>
        <taxon>Alphaproteobacteria</taxon>
        <taxon>Hyphomicrobiales</taxon>
        <taxon>Nitrobacteraceae</taxon>
        <taxon>Afipia</taxon>
    </lineage>
</organism>
<dbReference type="RefSeq" id="WP_048755659.1">
    <property type="nucleotide sequence ID" value="NZ_CCAZ020000001.1"/>
</dbReference>
<accession>A0A090MLE5</accession>
<evidence type="ECO:0000313" key="1">
    <source>
        <dbReference type="EMBL" id="CEG07142.1"/>
    </source>
</evidence>
<dbReference type="AlphaFoldDB" id="A0A090MLE5"/>
<dbReference type="Proteomes" id="UP000035762">
    <property type="component" value="Unassembled WGS sequence"/>
</dbReference>
<dbReference type="STRING" id="1035.BN961_00523"/>
<dbReference type="EMBL" id="CCAZ020000001">
    <property type="protein sequence ID" value="CEG07142.1"/>
    <property type="molecule type" value="Genomic_DNA"/>
</dbReference>
<keyword evidence="2" id="KW-1185">Reference proteome</keyword>
<name>A0A090MLE5_AFIFE</name>
<evidence type="ECO:0000313" key="2">
    <source>
        <dbReference type="Proteomes" id="UP000035762"/>
    </source>
</evidence>